<dbReference type="EMBL" id="JAGPXF010000004">
    <property type="protein sequence ID" value="KAH7245791.1"/>
    <property type="molecule type" value="Genomic_DNA"/>
</dbReference>
<protein>
    <submittedName>
        <fullName evidence="6">Succinyl-CoA synthetase-like protein</fullName>
    </submittedName>
</protein>
<dbReference type="GO" id="GO:0042709">
    <property type="term" value="C:succinate-CoA ligase complex"/>
    <property type="evidence" value="ECO:0007669"/>
    <property type="project" value="TreeGrafter"/>
</dbReference>
<dbReference type="InterPro" id="IPR013815">
    <property type="entry name" value="ATP_grasp_subdomain_1"/>
</dbReference>
<dbReference type="InterPro" id="IPR005809">
    <property type="entry name" value="Succ_CoA_ligase-like_bsu"/>
</dbReference>
<dbReference type="PROSITE" id="PS01217">
    <property type="entry name" value="SUCCINYL_COA_LIG_3"/>
    <property type="match status" value="1"/>
</dbReference>
<dbReference type="GO" id="GO:0004775">
    <property type="term" value="F:succinate-CoA ligase (ADP-forming) activity"/>
    <property type="evidence" value="ECO:0007669"/>
    <property type="project" value="TreeGrafter"/>
</dbReference>
<reference evidence="6" key="1">
    <citation type="journal article" date="2021" name="Nat. Commun.">
        <title>Genetic determinants of endophytism in the Arabidopsis root mycobiome.</title>
        <authorList>
            <person name="Mesny F."/>
            <person name="Miyauchi S."/>
            <person name="Thiergart T."/>
            <person name="Pickel B."/>
            <person name="Atanasova L."/>
            <person name="Karlsson M."/>
            <person name="Huettel B."/>
            <person name="Barry K.W."/>
            <person name="Haridas S."/>
            <person name="Chen C."/>
            <person name="Bauer D."/>
            <person name="Andreopoulos W."/>
            <person name="Pangilinan J."/>
            <person name="LaButti K."/>
            <person name="Riley R."/>
            <person name="Lipzen A."/>
            <person name="Clum A."/>
            <person name="Drula E."/>
            <person name="Henrissat B."/>
            <person name="Kohler A."/>
            <person name="Grigoriev I.V."/>
            <person name="Martin F.M."/>
            <person name="Hacquard S."/>
        </authorList>
    </citation>
    <scope>NUCLEOTIDE SEQUENCE</scope>
    <source>
        <strain evidence="6">MPI-SDFR-AT-0068</strain>
    </source>
</reference>
<accession>A0A8K0S187</accession>
<name>A0A8K0S187_9HYPO</name>
<evidence type="ECO:0000313" key="7">
    <source>
        <dbReference type="Proteomes" id="UP000813427"/>
    </source>
</evidence>
<keyword evidence="2" id="KW-0547">Nucleotide-binding</keyword>
<dbReference type="Proteomes" id="UP000813427">
    <property type="component" value="Unassembled WGS sequence"/>
</dbReference>
<evidence type="ECO:0000256" key="3">
    <source>
        <dbReference type="ARBA" id="ARBA00022840"/>
    </source>
</evidence>
<dbReference type="FunFam" id="3.40.50.261:FF:000001">
    <property type="entry name" value="Succinate--CoA ligase [ADP-forming] subunit beta"/>
    <property type="match status" value="1"/>
</dbReference>
<evidence type="ECO:0000256" key="2">
    <source>
        <dbReference type="ARBA" id="ARBA00022741"/>
    </source>
</evidence>
<dbReference type="Pfam" id="PF00549">
    <property type="entry name" value="Ligase_CoA"/>
    <property type="match status" value="1"/>
</dbReference>
<dbReference type="PANTHER" id="PTHR11815:SF1">
    <property type="entry name" value="SUCCINATE--COA LIGASE [ADP-FORMING] SUBUNIT BETA, MITOCHONDRIAL"/>
    <property type="match status" value="1"/>
</dbReference>
<evidence type="ECO:0000256" key="4">
    <source>
        <dbReference type="ARBA" id="ARBA00022946"/>
    </source>
</evidence>
<dbReference type="PANTHER" id="PTHR11815">
    <property type="entry name" value="SUCCINYL-COA SYNTHETASE BETA CHAIN"/>
    <property type="match status" value="1"/>
</dbReference>
<sequence>MTLRACSGFSSVRPLISPLKSLQQTQSRSLHLLEYQSQELLRAAGISTPKGQLLKSKKWRDIALSQNGKIRLVPQVIGHRQEITREDILNGKVVTELGQFQRSNTGGSFSKEGKVKILMEYLVEHDQKWRLSMAVDRESCRPAVRIRQDPNDAKLPDPLYERGFQQTFGFSLTTGISESFVTDISETFHLPQSSSKSLGKILRGLFKIFDDGEAISLEVDLLYLPDGQFMCSNSLFWFDDAARDRQHAIHDLRAKEQEAEQELYAEEHGLVYIKMQGSVGTVVNGAGLASATNDTISLYGGSSANFLDAGGQATKETMLQAFKIIIADQDVKSILVNIFGGITRCDMIAESIIAAAKELGPFRVPLVARLQGTNSEAGLKMVSVEACLLAIADKCLARRCGSWN</sequence>
<dbReference type="Gene3D" id="3.30.470.20">
    <property type="entry name" value="ATP-grasp fold, B domain"/>
    <property type="match status" value="1"/>
</dbReference>
<comment type="caution">
    <text evidence="6">The sequence shown here is derived from an EMBL/GenBank/DDBJ whole genome shotgun (WGS) entry which is preliminary data.</text>
</comment>
<dbReference type="SUPFAM" id="SSF52210">
    <property type="entry name" value="Succinyl-CoA synthetase domains"/>
    <property type="match status" value="1"/>
</dbReference>
<dbReference type="GO" id="GO:0005524">
    <property type="term" value="F:ATP binding"/>
    <property type="evidence" value="ECO:0007669"/>
    <property type="project" value="UniProtKB-KW"/>
</dbReference>
<gene>
    <name evidence="6" type="ORF">BKA59DRAFT_476319</name>
</gene>
<feature type="domain" description="ATP-citrate synthase/succinyl-CoA ligase C-terminal" evidence="5">
    <location>
        <begin position="282"/>
        <end position="378"/>
    </location>
</feature>
<keyword evidence="7" id="KW-1185">Reference proteome</keyword>
<dbReference type="OrthoDB" id="1664372at2759"/>
<dbReference type="SUPFAM" id="SSF56059">
    <property type="entry name" value="Glutathione synthetase ATP-binding domain-like"/>
    <property type="match status" value="1"/>
</dbReference>
<dbReference type="InterPro" id="IPR016102">
    <property type="entry name" value="Succinyl-CoA_synth-like"/>
</dbReference>
<dbReference type="InterPro" id="IPR005811">
    <property type="entry name" value="SUCC_ACL_C"/>
</dbReference>
<dbReference type="Gene3D" id="3.40.50.261">
    <property type="entry name" value="Succinyl-CoA synthetase domains"/>
    <property type="match status" value="1"/>
</dbReference>
<organism evidence="6 7">
    <name type="scientific">Fusarium tricinctum</name>
    <dbReference type="NCBI Taxonomy" id="61284"/>
    <lineage>
        <taxon>Eukaryota</taxon>
        <taxon>Fungi</taxon>
        <taxon>Dikarya</taxon>
        <taxon>Ascomycota</taxon>
        <taxon>Pezizomycotina</taxon>
        <taxon>Sordariomycetes</taxon>
        <taxon>Hypocreomycetidae</taxon>
        <taxon>Hypocreales</taxon>
        <taxon>Nectriaceae</taxon>
        <taxon>Fusarium</taxon>
        <taxon>Fusarium tricinctum species complex</taxon>
    </lineage>
</organism>
<keyword evidence="1" id="KW-0816">Tricarboxylic acid cycle</keyword>
<evidence type="ECO:0000256" key="1">
    <source>
        <dbReference type="ARBA" id="ARBA00022532"/>
    </source>
</evidence>
<evidence type="ECO:0000259" key="5">
    <source>
        <dbReference type="Pfam" id="PF00549"/>
    </source>
</evidence>
<dbReference type="GO" id="GO:0005739">
    <property type="term" value="C:mitochondrion"/>
    <property type="evidence" value="ECO:0007669"/>
    <property type="project" value="TreeGrafter"/>
</dbReference>
<dbReference type="GO" id="GO:0006104">
    <property type="term" value="P:succinyl-CoA metabolic process"/>
    <property type="evidence" value="ECO:0007669"/>
    <property type="project" value="TreeGrafter"/>
</dbReference>
<keyword evidence="4" id="KW-0809">Transit peptide</keyword>
<dbReference type="Gene3D" id="3.30.1490.20">
    <property type="entry name" value="ATP-grasp fold, A domain"/>
    <property type="match status" value="1"/>
</dbReference>
<dbReference type="InterPro" id="IPR017866">
    <property type="entry name" value="Succ-CoA_synthase_bsu_CS"/>
</dbReference>
<proteinExistence type="predicted"/>
<dbReference type="GO" id="GO:0006099">
    <property type="term" value="P:tricarboxylic acid cycle"/>
    <property type="evidence" value="ECO:0007669"/>
    <property type="project" value="UniProtKB-KW"/>
</dbReference>
<evidence type="ECO:0000313" key="6">
    <source>
        <dbReference type="EMBL" id="KAH7245791.1"/>
    </source>
</evidence>
<dbReference type="AlphaFoldDB" id="A0A8K0S187"/>
<keyword evidence="3" id="KW-0067">ATP-binding</keyword>
<dbReference type="PIRSF" id="PIRSF001554">
    <property type="entry name" value="SucCS_beta"/>
    <property type="match status" value="1"/>
</dbReference>